<reference evidence="3" key="2">
    <citation type="submission" date="2015-07" db="EMBL/GenBank/DDBJ databases">
        <title>The genome sequence of Plasmodium falciparum IGH-CR14.</title>
        <authorList>
            <consortium name="The Broad Institute Genome Sequencing Platform"/>
            <person name="Volkman S.K."/>
            <person name="Neafsey D.E."/>
            <person name="Dash A.P."/>
            <person name="Chitnis C.E."/>
            <person name="Hartl D.L."/>
            <person name="Young S.K."/>
            <person name="Kodira C.D."/>
            <person name="Zeng Q."/>
            <person name="Koehrsen M."/>
            <person name="Godfrey P."/>
            <person name="Alvarado L."/>
            <person name="Berlin A."/>
            <person name="Borenstein D."/>
            <person name="Chen Z."/>
            <person name="Engels R."/>
            <person name="Freedman E."/>
            <person name="Gellesch M."/>
            <person name="Goldberg J."/>
            <person name="Griggs A."/>
            <person name="Gujja S."/>
            <person name="Heiman D."/>
            <person name="Hepburn T."/>
            <person name="Howarth C."/>
            <person name="Jen D."/>
            <person name="Larson L."/>
            <person name="Lewis B."/>
            <person name="Mehta T."/>
            <person name="Park D."/>
            <person name="Pearson M."/>
            <person name="Roberts A."/>
            <person name="Saif S."/>
            <person name="Shea T."/>
            <person name="Shenoy N."/>
            <person name="Sisk P."/>
            <person name="Stolte C."/>
            <person name="Sykes S."/>
            <person name="Walk T."/>
            <person name="White J."/>
            <person name="Yandava C."/>
            <person name="Wirth D.F."/>
            <person name="Nusbaum C."/>
            <person name="Birren B."/>
        </authorList>
    </citation>
    <scope>NUCLEOTIDE SEQUENCE [LARGE SCALE GENOMIC DNA]</scope>
    <source>
        <strain evidence="3">IGH-CR14</strain>
    </source>
</reference>
<accession>A0A0L1IBW6</accession>
<dbReference type="GO" id="GO:0016301">
    <property type="term" value="F:kinase activity"/>
    <property type="evidence" value="ECO:0007669"/>
    <property type="project" value="UniProtKB-KW"/>
</dbReference>
<dbReference type="Pfam" id="PF02493">
    <property type="entry name" value="MORN"/>
    <property type="match status" value="3"/>
</dbReference>
<dbReference type="OrthoDB" id="423343at2759"/>
<dbReference type="InterPro" id="IPR003409">
    <property type="entry name" value="MORN"/>
</dbReference>
<dbReference type="SMART" id="SM00698">
    <property type="entry name" value="MORN"/>
    <property type="match status" value="6"/>
</dbReference>
<dbReference type="Proteomes" id="UP000054562">
    <property type="component" value="Unassembled WGS sequence"/>
</dbReference>
<reference evidence="3" key="1">
    <citation type="submission" date="2015-07" db="EMBL/GenBank/DDBJ databases">
        <title>Annotation of Plasmodium falciparum IGH-CR14.</title>
        <authorList>
            <consortium name="The Broad Institute Genome Sequencing Platform"/>
            <person name="Volkman S.K."/>
            <person name="Neafsey D.E."/>
            <person name="Dash A.P."/>
            <person name="Chitnis C.E."/>
            <person name="Hartl D.L."/>
            <person name="Young S.K."/>
            <person name="Zeng Q."/>
            <person name="Koehrsen M."/>
            <person name="Alvarado L."/>
            <person name="Berlin A."/>
            <person name="Borenstein D."/>
            <person name="Chapman S.B."/>
            <person name="Chen Z."/>
            <person name="Engels R."/>
            <person name="Freedman E."/>
            <person name="Gellesch M."/>
            <person name="Goldberg J."/>
            <person name="Griggs A."/>
            <person name="Gujja S."/>
            <person name="Heilman E.R."/>
            <person name="Heiman D.I."/>
            <person name="Howarth C."/>
            <person name="Jen D."/>
            <person name="Larson L."/>
            <person name="Mehta T."/>
            <person name="Neiman D."/>
            <person name="Park D."/>
            <person name="Pearson M."/>
            <person name="Roberts A."/>
            <person name="Saif S."/>
            <person name="Shea T."/>
            <person name="Shenoy N."/>
            <person name="Sisk P."/>
            <person name="Stolte C."/>
            <person name="Sykes S."/>
            <person name="Walk T."/>
            <person name="White J."/>
            <person name="Yandava C."/>
            <person name="Haas B."/>
            <person name="Henn M.R."/>
            <person name="Nusbaum C."/>
            <person name="Birren B."/>
        </authorList>
    </citation>
    <scope>NUCLEOTIDE SEQUENCE [LARGE SCALE GENOMIC DNA]</scope>
    <source>
        <strain evidence="3">IGH-CR14</strain>
    </source>
</reference>
<dbReference type="PANTHER" id="PTHR23084:SF179">
    <property type="entry name" value="OS10G0565000 PROTEIN"/>
    <property type="match status" value="1"/>
</dbReference>
<dbReference type="SUPFAM" id="SSF82185">
    <property type="entry name" value="Histone H3 K4-specific methyltransferase SET7/9 N-terminal domain"/>
    <property type="match status" value="2"/>
</dbReference>
<evidence type="ECO:0000313" key="3">
    <source>
        <dbReference type="Proteomes" id="UP000054562"/>
    </source>
</evidence>
<gene>
    <name evidence="2" type="ORF">PFMG_03298</name>
</gene>
<dbReference type="PANTHER" id="PTHR23084">
    <property type="entry name" value="PHOSPHATIDYLINOSITOL-4-PHOSPHATE 5-KINASE RELATED"/>
    <property type="match status" value="1"/>
</dbReference>
<sequence length="359" mass="43402">MGNKLTCGEIRNDGVRGLKNAYNLELNKSNICVENSTTCENSYDEENYFYRYEDVSYVEEGEERKREYSEDEIKEEVKIVVDNNNNNIYNYHNEIKDKNKLMKKRENQYIDKKYMINVKRILMYIKEYEEDFLCFFKKNNATSIIYLKYIVLNYKTYIMIIEKGVIYIGELNEKNEKNGLGIIITPDQCIYIGEFEEDKITGFGLYIHYSKSKYIGYWRRGKANRYGIFIHPDGTFYKGFWLNDKQNKNGIEYVYNNYVYIGNYCKGEKNEFGIFVWNNECMYMGNIKNNYFFNRGIYFFNKYKIYIGKWKSNCVDGKCEIIWKDNRQFFGYHLNNLKQGLGIYKWDDGRIYFGNWKYW</sequence>
<evidence type="ECO:0000313" key="2">
    <source>
        <dbReference type="EMBL" id="KNG77146.1"/>
    </source>
</evidence>
<dbReference type="EMBL" id="GG665258">
    <property type="protein sequence ID" value="KNG77146.1"/>
    <property type="molecule type" value="Genomic_DNA"/>
</dbReference>
<proteinExistence type="predicted"/>
<keyword evidence="1" id="KW-0677">Repeat</keyword>
<evidence type="ECO:0000256" key="1">
    <source>
        <dbReference type="ARBA" id="ARBA00022737"/>
    </source>
</evidence>
<organism evidence="2 3">
    <name type="scientific">Plasmodium falciparum IGH-CR14</name>
    <dbReference type="NCBI Taxonomy" id="580059"/>
    <lineage>
        <taxon>Eukaryota</taxon>
        <taxon>Sar</taxon>
        <taxon>Alveolata</taxon>
        <taxon>Apicomplexa</taxon>
        <taxon>Aconoidasida</taxon>
        <taxon>Haemosporida</taxon>
        <taxon>Plasmodiidae</taxon>
        <taxon>Plasmodium</taxon>
        <taxon>Plasmodium (Laverania)</taxon>
    </lineage>
</organism>
<protein>
    <submittedName>
        <fullName evidence="2">Phosphatidylinositol-4-phosphate 5-kinase</fullName>
    </submittedName>
</protein>
<name>A0A0L1IBW6_PLAFA</name>
<dbReference type="AlphaFoldDB" id="A0A0L1IBW6"/>
<dbReference type="Gene3D" id="2.20.110.10">
    <property type="entry name" value="Histone H3 K4-specific methyltransferase SET7/9 N-terminal domain"/>
    <property type="match status" value="2"/>
</dbReference>